<dbReference type="EMBL" id="JANAVB010043231">
    <property type="protein sequence ID" value="KAJ6792938.1"/>
    <property type="molecule type" value="Genomic_DNA"/>
</dbReference>
<name>A0AAX6DMG9_IRIPA</name>
<dbReference type="EMBL" id="JANAVB010003400">
    <property type="protein sequence ID" value="KAJ6849651.1"/>
    <property type="molecule type" value="Genomic_DNA"/>
</dbReference>
<protein>
    <submittedName>
        <fullName evidence="1">Uncharacterized protein</fullName>
    </submittedName>
</protein>
<reference evidence="1" key="2">
    <citation type="submission" date="2023-04" db="EMBL/GenBank/DDBJ databases">
        <authorList>
            <person name="Bruccoleri R.E."/>
            <person name="Oakeley E.J."/>
            <person name="Faust A.-M."/>
            <person name="Dessus-Babus S."/>
            <person name="Altorfer M."/>
            <person name="Burckhardt D."/>
            <person name="Oertli M."/>
            <person name="Naumann U."/>
            <person name="Petersen F."/>
            <person name="Wong J."/>
        </authorList>
    </citation>
    <scope>NUCLEOTIDE SEQUENCE</scope>
    <source>
        <strain evidence="1">GSM-AAB239-AS_SAM_17_03QT</strain>
        <tissue evidence="1">Leaf</tissue>
    </source>
</reference>
<organism evidence="1 3">
    <name type="scientific">Iris pallida</name>
    <name type="common">Sweet iris</name>
    <dbReference type="NCBI Taxonomy" id="29817"/>
    <lineage>
        <taxon>Eukaryota</taxon>
        <taxon>Viridiplantae</taxon>
        <taxon>Streptophyta</taxon>
        <taxon>Embryophyta</taxon>
        <taxon>Tracheophyta</taxon>
        <taxon>Spermatophyta</taxon>
        <taxon>Magnoliopsida</taxon>
        <taxon>Liliopsida</taxon>
        <taxon>Asparagales</taxon>
        <taxon>Iridaceae</taxon>
        <taxon>Iridoideae</taxon>
        <taxon>Irideae</taxon>
        <taxon>Iris</taxon>
    </lineage>
</organism>
<sequence length="71" mass="8359">MMLSRYYHGLVPYGSCHMMLSPAGCIRYSCHVLFTNTLYFMYSAIHIYSCAILYSHDHVNKHDKNFLYKVT</sequence>
<reference evidence="1" key="1">
    <citation type="journal article" date="2023" name="GigaByte">
        <title>Genome assembly of the bearded iris, Iris pallida Lam.</title>
        <authorList>
            <person name="Bruccoleri R.E."/>
            <person name="Oakeley E.J."/>
            <person name="Faust A.M.E."/>
            <person name="Altorfer M."/>
            <person name="Dessus-Babus S."/>
            <person name="Burckhardt D."/>
            <person name="Oertli M."/>
            <person name="Naumann U."/>
            <person name="Petersen F."/>
            <person name="Wong J."/>
        </authorList>
    </citation>
    <scope>NUCLEOTIDE SEQUENCE</scope>
    <source>
        <strain evidence="1">GSM-AAB239-AS_SAM_17_03QT</strain>
    </source>
</reference>
<keyword evidence="3" id="KW-1185">Reference proteome</keyword>
<dbReference type="Proteomes" id="UP001140949">
    <property type="component" value="Unassembled WGS sequence"/>
</dbReference>
<gene>
    <name evidence="1" type="ORF">M6B38_238925</name>
    <name evidence="2" type="ORF">M6B38_268055</name>
</gene>
<comment type="caution">
    <text evidence="1">The sequence shown here is derived from an EMBL/GenBank/DDBJ whole genome shotgun (WGS) entry which is preliminary data.</text>
</comment>
<proteinExistence type="predicted"/>
<evidence type="ECO:0000313" key="1">
    <source>
        <dbReference type="EMBL" id="KAJ6792938.1"/>
    </source>
</evidence>
<accession>A0AAX6DMG9</accession>
<evidence type="ECO:0000313" key="3">
    <source>
        <dbReference type="Proteomes" id="UP001140949"/>
    </source>
</evidence>
<dbReference type="AlphaFoldDB" id="A0AAX6DMG9"/>
<evidence type="ECO:0000313" key="2">
    <source>
        <dbReference type="EMBL" id="KAJ6849651.1"/>
    </source>
</evidence>